<dbReference type="GO" id="GO:0005829">
    <property type="term" value="C:cytosol"/>
    <property type="evidence" value="ECO:0007669"/>
    <property type="project" value="TreeGrafter"/>
</dbReference>
<evidence type="ECO:0000256" key="9">
    <source>
        <dbReference type="ARBA" id="ARBA00023204"/>
    </source>
</evidence>
<gene>
    <name evidence="19" type="ORF">CLV39_0926</name>
</gene>
<keyword evidence="8" id="KW-0238">DNA-binding</keyword>
<proteinExistence type="predicted"/>
<keyword evidence="16" id="KW-0175">Coiled coil</keyword>
<keyword evidence="10" id="KW-0413">Isomerase</keyword>
<keyword evidence="3" id="KW-0227">DNA damage</keyword>
<evidence type="ECO:0000256" key="13">
    <source>
        <dbReference type="ARBA" id="ARBA00034923"/>
    </source>
</evidence>
<organism evidence="19 20">
    <name type="scientific">Hydrogenothermus marinus</name>
    <dbReference type="NCBI Taxonomy" id="133270"/>
    <lineage>
        <taxon>Bacteria</taxon>
        <taxon>Pseudomonadati</taxon>
        <taxon>Aquificota</taxon>
        <taxon>Aquificia</taxon>
        <taxon>Aquificales</taxon>
        <taxon>Hydrogenothermaceae</taxon>
        <taxon>Hydrogenothermus</taxon>
    </lineage>
</organism>
<dbReference type="Gene3D" id="3.90.320.10">
    <property type="match status" value="1"/>
</dbReference>
<dbReference type="OrthoDB" id="9810135at2"/>
<sequence>MANINYIASAGTGKTYNLIKNVIEKITKENIELKNLLILTFTEKAAAELKEKIAESIKEKISDKNTDLKDKIKLHKQLLFIDSGYIGTFHSVFYRFLRKYPEITKIDLSSQIIDEEEIKDFLYISFEEWIKEDFEKDKDIWLEIANFLEANPKEIKKIFFDLYKNRTKIKISDSNTDLNYQKEKINTQKKELLALEEEVIKQYKENQKFFKKEAEEKIKTVFNQLKRKNLSKLKKGENLVNKKKEKEVPDLYSFFEYFCHKVNNLRNYVRDYNAKLILKKFRDFKEYFQEKKQKEQILDFTDILLKTEELIKNEKVRKQLKDKFKYIFIDEFQDTDMIQAKIIKQISNNNIFVFGDPKQCIYTWRNANLKVYFEFLEENNFEDIVLNTNYRSDKCIVDFHNRLISIKDYLKHIDEKYKVEVNHNKSFENSYIKHFILNTEDKEIQAKLTIKIIQDLIKEGQKYEDIMILFLNNDDIREFKKILDQYNIPNIITADENLFDSEEIKLILNILKYIEYPENRLNLLKILKSPLILADDKTIYEKNLNISNKNLEIINQIISQKNSLTLQQIIDKIFEETDLIEIFSIIDENSIENFNIFKKIYKQKSLEGYSLRDFILYLETSTYPKGNENDKNAVKLFTIHKSKGLESPVIIMPLIDHKPYQIRLGEELYIKKEIPLLNLTKQGAVSKKLKKYKKTLKEEIKNENERLFYVATTRAKEKLIFISGTQNRENSFKNILEKVSNIEKETIDIENILLEKNEDEEQSLKDIEKQLKEIEKKEKQREKIYEKALKQQPFTSVSKIMEEEKEEVVKTSVNQEIATYTGILTHLILENLDFKNFSEKDINKLIQEKQNIIPNKIKKQVVENVKTILERFENSNLHNELKNAEILFKELPFSLYEDGKIIDGRIDIIYKKDGKIIVMDFKTNKYETEEEKQKIIKMYETQKNYYLKAVQKFITKEEVIFKLGLLWKGEVV</sequence>
<dbReference type="Pfam" id="PF13361">
    <property type="entry name" value="UvrD_C"/>
    <property type="match status" value="1"/>
</dbReference>
<dbReference type="GO" id="GO:0043138">
    <property type="term" value="F:3'-5' DNA helicase activity"/>
    <property type="evidence" value="ECO:0007669"/>
    <property type="project" value="UniProtKB-EC"/>
</dbReference>
<dbReference type="Gene3D" id="3.40.50.300">
    <property type="entry name" value="P-loop containing nucleotide triphosphate hydrolases"/>
    <property type="match status" value="4"/>
</dbReference>
<evidence type="ECO:0000256" key="6">
    <source>
        <dbReference type="ARBA" id="ARBA00022839"/>
    </source>
</evidence>
<dbReference type="EC" id="5.6.2.4" evidence="12"/>
<evidence type="ECO:0000256" key="1">
    <source>
        <dbReference type="ARBA" id="ARBA00022722"/>
    </source>
</evidence>
<dbReference type="SUPFAM" id="SSF52540">
    <property type="entry name" value="P-loop containing nucleoside triphosphate hydrolases"/>
    <property type="match status" value="1"/>
</dbReference>
<keyword evidence="2 15" id="KW-0547">Nucleotide-binding</keyword>
<evidence type="ECO:0000256" key="10">
    <source>
        <dbReference type="ARBA" id="ARBA00023235"/>
    </source>
</evidence>
<evidence type="ECO:0000256" key="3">
    <source>
        <dbReference type="ARBA" id="ARBA00022763"/>
    </source>
</evidence>
<reference evidence="19 20" key="1">
    <citation type="submission" date="2018-10" db="EMBL/GenBank/DDBJ databases">
        <title>Genomic Encyclopedia of Archaeal and Bacterial Type Strains, Phase II (KMG-II): from individual species to whole genera.</title>
        <authorList>
            <person name="Goeker M."/>
        </authorList>
    </citation>
    <scope>NUCLEOTIDE SEQUENCE [LARGE SCALE GENOMIC DNA]</scope>
    <source>
        <strain evidence="19 20">VM1</strain>
    </source>
</reference>
<dbReference type="PANTHER" id="PTHR11070">
    <property type="entry name" value="UVRD / RECB / PCRA DNA HELICASE FAMILY MEMBER"/>
    <property type="match status" value="1"/>
</dbReference>
<dbReference type="InterPro" id="IPR011335">
    <property type="entry name" value="Restrct_endonuc-II-like"/>
</dbReference>
<keyword evidence="20" id="KW-1185">Reference proteome</keyword>
<name>A0A3M0BR11_9AQUI</name>
<dbReference type="InterPro" id="IPR011604">
    <property type="entry name" value="PDDEXK-like_dom_sf"/>
</dbReference>
<dbReference type="InterPro" id="IPR014017">
    <property type="entry name" value="DNA_helicase_UvrD-like_C"/>
</dbReference>
<dbReference type="GO" id="GO:0005524">
    <property type="term" value="F:ATP binding"/>
    <property type="evidence" value="ECO:0007669"/>
    <property type="project" value="UniProtKB-UniRule"/>
</dbReference>
<dbReference type="GO" id="GO:0000725">
    <property type="term" value="P:recombinational repair"/>
    <property type="evidence" value="ECO:0007669"/>
    <property type="project" value="TreeGrafter"/>
</dbReference>
<evidence type="ECO:0000259" key="17">
    <source>
        <dbReference type="PROSITE" id="PS51198"/>
    </source>
</evidence>
<dbReference type="SUPFAM" id="SSF52980">
    <property type="entry name" value="Restriction endonuclease-like"/>
    <property type="match status" value="1"/>
</dbReference>
<evidence type="ECO:0000256" key="7">
    <source>
        <dbReference type="ARBA" id="ARBA00022840"/>
    </source>
</evidence>
<evidence type="ECO:0000313" key="19">
    <source>
        <dbReference type="EMBL" id="RMA97268.1"/>
    </source>
</evidence>
<evidence type="ECO:0000256" key="4">
    <source>
        <dbReference type="ARBA" id="ARBA00022801"/>
    </source>
</evidence>
<comment type="catalytic activity">
    <reaction evidence="14">
        <text>ATP + H2O = ADP + phosphate + H(+)</text>
        <dbReference type="Rhea" id="RHEA:13065"/>
        <dbReference type="ChEBI" id="CHEBI:15377"/>
        <dbReference type="ChEBI" id="CHEBI:15378"/>
        <dbReference type="ChEBI" id="CHEBI:30616"/>
        <dbReference type="ChEBI" id="CHEBI:43474"/>
        <dbReference type="ChEBI" id="CHEBI:456216"/>
        <dbReference type="EC" id="5.6.2.4"/>
    </reaction>
</comment>
<comment type="catalytic activity">
    <reaction evidence="11">
        <text>Couples ATP hydrolysis with the unwinding of duplex DNA by translocating in the 3'-5' direction.</text>
        <dbReference type="EC" id="5.6.2.4"/>
    </reaction>
</comment>
<dbReference type="RefSeq" id="WP_121923052.1">
    <property type="nucleotide sequence ID" value="NZ_REFO01000011.1"/>
</dbReference>
<dbReference type="Pfam" id="PF12705">
    <property type="entry name" value="PDDEXK_1"/>
    <property type="match status" value="1"/>
</dbReference>
<feature type="binding site" evidence="15">
    <location>
        <begin position="8"/>
        <end position="15"/>
    </location>
    <ligand>
        <name>ATP</name>
        <dbReference type="ChEBI" id="CHEBI:30616"/>
    </ligand>
</feature>
<keyword evidence="9" id="KW-0234">DNA repair</keyword>
<evidence type="ECO:0000256" key="16">
    <source>
        <dbReference type="SAM" id="Coils"/>
    </source>
</evidence>
<evidence type="ECO:0000256" key="8">
    <source>
        <dbReference type="ARBA" id="ARBA00023125"/>
    </source>
</evidence>
<evidence type="ECO:0000256" key="14">
    <source>
        <dbReference type="ARBA" id="ARBA00048988"/>
    </source>
</evidence>
<feature type="domain" description="UvrD-like helicase ATP-binding" evidence="17">
    <location>
        <begin position="1"/>
        <end position="393"/>
    </location>
</feature>
<protein>
    <recommendedName>
        <fullName evidence="12">DNA 3'-5' helicase</fullName>
        <ecNumber evidence="12">5.6.2.4</ecNumber>
    </recommendedName>
    <alternativeName>
        <fullName evidence="13">DNA 3'-5' helicase II</fullName>
    </alternativeName>
</protein>
<dbReference type="AlphaFoldDB" id="A0A3M0BR11"/>
<dbReference type="InterPro" id="IPR027417">
    <property type="entry name" value="P-loop_NTPase"/>
</dbReference>
<evidence type="ECO:0000259" key="18">
    <source>
        <dbReference type="PROSITE" id="PS51217"/>
    </source>
</evidence>
<feature type="coiled-coil region" evidence="16">
    <location>
        <begin position="178"/>
        <end position="231"/>
    </location>
</feature>
<dbReference type="Proteomes" id="UP000280842">
    <property type="component" value="Unassembled WGS sequence"/>
</dbReference>
<dbReference type="InterPro" id="IPR014016">
    <property type="entry name" value="UvrD-like_ATP-bd"/>
</dbReference>
<dbReference type="GO" id="GO:0003677">
    <property type="term" value="F:DNA binding"/>
    <property type="evidence" value="ECO:0007669"/>
    <property type="project" value="UniProtKB-KW"/>
</dbReference>
<keyword evidence="6" id="KW-0269">Exonuclease</keyword>
<dbReference type="InterPro" id="IPR038726">
    <property type="entry name" value="PDDEXK_AddAB-type"/>
</dbReference>
<evidence type="ECO:0000256" key="12">
    <source>
        <dbReference type="ARBA" id="ARBA00034808"/>
    </source>
</evidence>
<dbReference type="GO" id="GO:0004527">
    <property type="term" value="F:exonuclease activity"/>
    <property type="evidence" value="ECO:0007669"/>
    <property type="project" value="UniProtKB-KW"/>
</dbReference>
<keyword evidence="7 15" id="KW-0067">ATP-binding</keyword>
<feature type="domain" description="UvrD-like helicase C-terminal" evidence="18">
    <location>
        <begin position="400"/>
        <end position="644"/>
    </location>
</feature>
<evidence type="ECO:0000256" key="2">
    <source>
        <dbReference type="ARBA" id="ARBA00022741"/>
    </source>
</evidence>
<dbReference type="PROSITE" id="PS51198">
    <property type="entry name" value="UVRD_HELICASE_ATP_BIND"/>
    <property type="match status" value="1"/>
</dbReference>
<dbReference type="EMBL" id="REFO01000011">
    <property type="protein sequence ID" value="RMA97268.1"/>
    <property type="molecule type" value="Genomic_DNA"/>
</dbReference>
<evidence type="ECO:0000256" key="15">
    <source>
        <dbReference type="PROSITE-ProRule" id="PRU00560"/>
    </source>
</evidence>
<evidence type="ECO:0000313" key="20">
    <source>
        <dbReference type="Proteomes" id="UP000280842"/>
    </source>
</evidence>
<comment type="caution">
    <text evidence="19">The sequence shown here is derived from an EMBL/GenBank/DDBJ whole genome shotgun (WGS) entry which is preliminary data.</text>
</comment>
<keyword evidence="1" id="KW-0540">Nuclease</keyword>
<dbReference type="PANTHER" id="PTHR11070:SF2">
    <property type="entry name" value="ATP-DEPENDENT DNA HELICASE SRS2"/>
    <property type="match status" value="1"/>
</dbReference>
<evidence type="ECO:0000256" key="5">
    <source>
        <dbReference type="ARBA" id="ARBA00022806"/>
    </source>
</evidence>
<keyword evidence="4 15" id="KW-0378">Hydrolase</keyword>
<evidence type="ECO:0000256" key="11">
    <source>
        <dbReference type="ARBA" id="ARBA00034617"/>
    </source>
</evidence>
<accession>A0A3M0BR11</accession>
<keyword evidence="5 15" id="KW-0347">Helicase</keyword>
<dbReference type="InterPro" id="IPR000212">
    <property type="entry name" value="DNA_helicase_UvrD/REP"/>
</dbReference>
<dbReference type="Pfam" id="PF00580">
    <property type="entry name" value="UvrD-helicase"/>
    <property type="match status" value="1"/>
</dbReference>
<feature type="coiled-coil region" evidence="16">
    <location>
        <begin position="742"/>
        <end position="791"/>
    </location>
</feature>
<dbReference type="PROSITE" id="PS51217">
    <property type="entry name" value="UVRD_HELICASE_CTER"/>
    <property type="match status" value="1"/>
</dbReference>